<dbReference type="AlphaFoldDB" id="A0A512TPY0"/>
<dbReference type="Pfam" id="PF10991">
    <property type="entry name" value="Enc34_ssDNA-bd"/>
    <property type="match status" value="1"/>
</dbReference>
<evidence type="ECO:0000313" key="1">
    <source>
        <dbReference type="EMBL" id="GEQ22111.1"/>
    </source>
</evidence>
<gene>
    <name evidence="1" type="ORF">CBU02nite_26170</name>
</gene>
<name>A0A512TPY0_CLOBU</name>
<dbReference type="SUPFAM" id="SSF50249">
    <property type="entry name" value="Nucleic acid-binding proteins"/>
    <property type="match status" value="1"/>
</dbReference>
<evidence type="ECO:0008006" key="3">
    <source>
        <dbReference type="Google" id="ProtNLM"/>
    </source>
</evidence>
<evidence type="ECO:0000313" key="2">
    <source>
        <dbReference type="Proteomes" id="UP000321089"/>
    </source>
</evidence>
<dbReference type="Gene3D" id="2.40.50.140">
    <property type="entry name" value="Nucleic acid-binding proteins"/>
    <property type="match status" value="1"/>
</dbReference>
<protein>
    <recommendedName>
        <fullName evidence="3">DUF2815 family protein</fullName>
    </recommendedName>
</protein>
<dbReference type="RefSeq" id="WP_146868772.1">
    <property type="nucleotide sequence ID" value="NZ_BKBC01000040.1"/>
</dbReference>
<organism evidence="1 2">
    <name type="scientific">Clostridium butyricum</name>
    <dbReference type="NCBI Taxonomy" id="1492"/>
    <lineage>
        <taxon>Bacteria</taxon>
        <taxon>Bacillati</taxon>
        <taxon>Bacillota</taxon>
        <taxon>Clostridia</taxon>
        <taxon>Eubacteriales</taxon>
        <taxon>Clostridiaceae</taxon>
        <taxon>Clostridium</taxon>
    </lineage>
</organism>
<dbReference type="InterPro" id="IPR012340">
    <property type="entry name" value="NA-bd_OB-fold"/>
</dbReference>
<comment type="caution">
    <text evidence="1">The sequence shown here is derived from an EMBL/GenBank/DDBJ whole genome shotgun (WGS) entry which is preliminary data.</text>
</comment>
<reference evidence="1 2" key="1">
    <citation type="submission" date="2019-07" db="EMBL/GenBank/DDBJ databases">
        <title>Whole genome shotgun sequence of Clostridium butyricum NBRC 3858.</title>
        <authorList>
            <person name="Hosoyama A."/>
            <person name="Uohara A."/>
            <person name="Ohji S."/>
            <person name="Ichikawa N."/>
        </authorList>
    </citation>
    <scope>NUCLEOTIDE SEQUENCE [LARGE SCALE GENOMIC DNA]</scope>
    <source>
        <strain evidence="1 2">NBRC 3858</strain>
    </source>
</reference>
<sequence length="184" mass="20046">MANQVKTNTKVVTGKIRMSYANLFTPRAMVEGQDPKYSLCVLISKSDKETVNKINSAIDAAKKAGASLWGGKIPTNLKTPLRDGDKERPDQEEYAGHYFLNATSKQKPGVVDKSLNEILDTTEVYSGCYGRVSLNFYAFNQAGNKGIGCGLQNVQKLADGESLAGRTRAEDDFDAVDDEEDILG</sequence>
<proteinExistence type="predicted"/>
<dbReference type="InterPro" id="IPR022595">
    <property type="entry name" value="Enc34_ssDNA-bd"/>
</dbReference>
<accession>A0A512TPY0</accession>
<dbReference type="Proteomes" id="UP000321089">
    <property type="component" value="Unassembled WGS sequence"/>
</dbReference>
<dbReference type="EMBL" id="BKBC01000040">
    <property type="protein sequence ID" value="GEQ22111.1"/>
    <property type="molecule type" value="Genomic_DNA"/>
</dbReference>